<organism evidence="1 2">
    <name type="scientific">Caldifermentibacillus hisashii</name>
    <dbReference type="NCBI Taxonomy" id="996558"/>
    <lineage>
        <taxon>Bacteria</taxon>
        <taxon>Bacillati</taxon>
        <taxon>Bacillota</taxon>
        <taxon>Bacilli</taxon>
        <taxon>Bacillales</taxon>
        <taxon>Bacillaceae</taxon>
        <taxon>Caldifermentibacillus</taxon>
    </lineage>
</organism>
<protein>
    <submittedName>
        <fullName evidence="1">Uncharacterized protein</fullName>
    </submittedName>
</protein>
<evidence type="ECO:0000313" key="2">
    <source>
        <dbReference type="Proteomes" id="UP001459714"/>
    </source>
</evidence>
<keyword evidence="2" id="KW-1185">Reference proteome</keyword>
<reference evidence="1 2" key="1">
    <citation type="submission" date="2024-03" db="EMBL/GenBank/DDBJ databases">
        <title>Bacilli Hybrid Assemblies.</title>
        <authorList>
            <person name="Kovac J."/>
        </authorList>
    </citation>
    <scope>NUCLEOTIDE SEQUENCE [LARGE SCALE GENOMIC DNA]</scope>
    <source>
        <strain evidence="1 2">FSL M8-0022</strain>
    </source>
</reference>
<dbReference type="Proteomes" id="UP001459714">
    <property type="component" value="Unassembled WGS sequence"/>
</dbReference>
<name>A0ABU9JZY7_9BACI</name>
<dbReference type="EMBL" id="JBBYAK010000001">
    <property type="protein sequence ID" value="MEL3958394.1"/>
    <property type="molecule type" value="Genomic_DNA"/>
</dbReference>
<comment type="caution">
    <text evidence="1">The sequence shown here is derived from an EMBL/GenBank/DDBJ whole genome shotgun (WGS) entry which is preliminary data.</text>
</comment>
<accession>A0ABU9JZY7</accession>
<dbReference type="RefSeq" id="WP_041847909.1">
    <property type="nucleotide sequence ID" value="NZ_CP155465.1"/>
</dbReference>
<proteinExistence type="predicted"/>
<sequence>MKEQIVHRWIPYGSLTPIYISLNELKHSSNELQLTFKLIDRHEDNFIESGIATFTFIAPFAVRYSSENDRLDLINAKHVDKESKEPIPEFPTWPLFKVENSSLLQWKKEISAVVEYDEKRLTCYGFTEVFYLIEILSVTEPEIKIVKE</sequence>
<evidence type="ECO:0000313" key="1">
    <source>
        <dbReference type="EMBL" id="MEL3958394.1"/>
    </source>
</evidence>
<gene>
    <name evidence="1" type="ORF">NST17_14610</name>
</gene>